<dbReference type="EMBL" id="UINC01139713">
    <property type="protein sequence ID" value="SVD26433.1"/>
    <property type="molecule type" value="Genomic_DNA"/>
</dbReference>
<feature type="non-terminal residue" evidence="1">
    <location>
        <position position="48"/>
    </location>
</feature>
<name>A0A382TWQ8_9ZZZZ</name>
<reference evidence="1" key="1">
    <citation type="submission" date="2018-05" db="EMBL/GenBank/DDBJ databases">
        <authorList>
            <person name="Lanie J.A."/>
            <person name="Ng W.-L."/>
            <person name="Kazmierczak K.M."/>
            <person name="Andrzejewski T.M."/>
            <person name="Davidsen T.M."/>
            <person name="Wayne K.J."/>
            <person name="Tettelin H."/>
            <person name="Glass J.I."/>
            <person name="Rusch D."/>
            <person name="Podicherti R."/>
            <person name="Tsui H.-C.T."/>
            <person name="Winkler M.E."/>
        </authorList>
    </citation>
    <scope>NUCLEOTIDE SEQUENCE</scope>
</reference>
<protein>
    <submittedName>
        <fullName evidence="1">Uncharacterized protein</fullName>
    </submittedName>
</protein>
<gene>
    <name evidence="1" type="ORF">METZ01_LOCUS379287</name>
</gene>
<evidence type="ECO:0000313" key="1">
    <source>
        <dbReference type="EMBL" id="SVD26433.1"/>
    </source>
</evidence>
<organism evidence="1">
    <name type="scientific">marine metagenome</name>
    <dbReference type="NCBI Taxonomy" id="408172"/>
    <lineage>
        <taxon>unclassified sequences</taxon>
        <taxon>metagenomes</taxon>
        <taxon>ecological metagenomes</taxon>
    </lineage>
</organism>
<proteinExistence type="predicted"/>
<dbReference type="AlphaFoldDB" id="A0A382TWQ8"/>
<sequence>MKKSLLKFALLLGLLFGQNGTGVYLFDLVSKDGIFSIENPLNISNNPG</sequence>
<accession>A0A382TWQ8</accession>